<sequence length="119" mass="13011">NLEPGENSLDRMIGEVESGIYLKTNNSWSIDDSRNKFQFGVEWGQLIENGRLTKVVKNPSYRGVSATFWRNLKMVGDRDSVGILGTPYCGKAEPNQVISVGHASPACLFGGIDVFGGED</sequence>
<dbReference type="PANTHER" id="PTHR30624">
    <property type="entry name" value="UNCHARACTERIZED PROTEIN TLDD AND PMBA"/>
    <property type="match status" value="1"/>
</dbReference>
<dbReference type="InterPro" id="IPR036059">
    <property type="entry name" value="TldD/PmbA_sf"/>
</dbReference>
<name>X1BDA6_9ZZZZ</name>
<evidence type="ECO:0000256" key="1">
    <source>
        <dbReference type="ARBA" id="ARBA00005836"/>
    </source>
</evidence>
<accession>X1BDA6</accession>
<feature type="domain" description="Metalloprotease TldD/E C-terminal" evidence="2">
    <location>
        <begin position="2"/>
        <end position="114"/>
    </location>
</feature>
<protein>
    <recommendedName>
        <fullName evidence="2">Metalloprotease TldD/E C-terminal domain-containing protein</fullName>
    </recommendedName>
</protein>
<dbReference type="Pfam" id="PF19289">
    <property type="entry name" value="PmbA_TldD_3rd"/>
    <property type="match status" value="1"/>
</dbReference>
<dbReference type="GO" id="GO:0008237">
    <property type="term" value="F:metallopeptidase activity"/>
    <property type="evidence" value="ECO:0007669"/>
    <property type="project" value="InterPro"/>
</dbReference>
<organism evidence="3">
    <name type="scientific">marine sediment metagenome</name>
    <dbReference type="NCBI Taxonomy" id="412755"/>
    <lineage>
        <taxon>unclassified sequences</taxon>
        <taxon>metagenomes</taxon>
        <taxon>ecological metagenomes</taxon>
    </lineage>
</organism>
<comment type="caution">
    <text evidence="3">The sequence shown here is derived from an EMBL/GenBank/DDBJ whole genome shotgun (WGS) entry which is preliminary data.</text>
</comment>
<proteinExistence type="inferred from homology"/>
<dbReference type="GO" id="GO:0005829">
    <property type="term" value="C:cytosol"/>
    <property type="evidence" value="ECO:0007669"/>
    <property type="project" value="TreeGrafter"/>
</dbReference>
<dbReference type="GO" id="GO:0006508">
    <property type="term" value="P:proteolysis"/>
    <property type="evidence" value="ECO:0007669"/>
    <property type="project" value="InterPro"/>
</dbReference>
<dbReference type="InterPro" id="IPR045569">
    <property type="entry name" value="Metalloprtase-TldD/E_C"/>
</dbReference>
<dbReference type="EMBL" id="BART01027432">
    <property type="protein sequence ID" value="GAG92975.1"/>
    <property type="molecule type" value="Genomic_DNA"/>
</dbReference>
<feature type="non-terminal residue" evidence="3">
    <location>
        <position position="1"/>
    </location>
</feature>
<dbReference type="InterPro" id="IPR051463">
    <property type="entry name" value="Peptidase_U62_metallo"/>
</dbReference>
<comment type="similarity">
    <text evidence="1">Belongs to the peptidase U62 family.</text>
</comment>
<reference evidence="3" key="1">
    <citation type="journal article" date="2014" name="Front. Microbiol.">
        <title>High frequency of phylogenetically diverse reductive dehalogenase-homologous genes in deep subseafloor sedimentary metagenomes.</title>
        <authorList>
            <person name="Kawai M."/>
            <person name="Futagami T."/>
            <person name="Toyoda A."/>
            <person name="Takaki Y."/>
            <person name="Nishi S."/>
            <person name="Hori S."/>
            <person name="Arai W."/>
            <person name="Tsubouchi T."/>
            <person name="Morono Y."/>
            <person name="Uchiyama I."/>
            <person name="Ito T."/>
            <person name="Fujiyama A."/>
            <person name="Inagaki F."/>
            <person name="Takami H."/>
        </authorList>
    </citation>
    <scope>NUCLEOTIDE SEQUENCE</scope>
    <source>
        <strain evidence="3">Expedition CK06-06</strain>
    </source>
</reference>
<dbReference type="PANTHER" id="PTHR30624:SF10">
    <property type="entry name" value="CONSERVED PROTEIN"/>
    <property type="match status" value="1"/>
</dbReference>
<dbReference type="AlphaFoldDB" id="X1BDA6"/>
<evidence type="ECO:0000313" key="3">
    <source>
        <dbReference type="EMBL" id="GAG92975.1"/>
    </source>
</evidence>
<gene>
    <name evidence="3" type="ORF">S01H4_48638</name>
</gene>
<evidence type="ECO:0000259" key="2">
    <source>
        <dbReference type="Pfam" id="PF19289"/>
    </source>
</evidence>
<dbReference type="SUPFAM" id="SSF111283">
    <property type="entry name" value="Putative modulator of DNA gyrase, PmbA/TldD"/>
    <property type="match status" value="1"/>
</dbReference>